<keyword evidence="9" id="KW-1185">Reference proteome</keyword>
<name>A0A5N5WXN0_9EURO</name>
<evidence type="ECO:0000256" key="1">
    <source>
        <dbReference type="ARBA" id="ARBA00001974"/>
    </source>
</evidence>
<comment type="similarity">
    <text evidence="2">Belongs to the DAMOX/DASOX family.</text>
</comment>
<dbReference type="PANTHER" id="PTHR11530">
    <property type="entry name" value="D-AMINO ACID OXIDASE"/>
    <property type="match status" value="1"/>
</dbReference>
<evidence type="ECO:0000256" key="6">
    <source>
        <dbReference type="PIRSR" id="PIRSR000189-1"/>
    </source>
</evidence>
<keyword evidence="4 6" id="KW-0274">FAD</keyword>
<evidence type="ECO:0000256" key="4">
    <source>
        <dbReference type="ARBA" id="ARBA00022827"/>
    </source>
</evidence>
<feature type="binding site" evidence="6">
    <location>
        <position position="169"/>
    </location>
    <ligand>
        <name>FAD</name>
        <dbReference type="ChEBI" id="CHEBI:57692"/>
    </ligand>
</feature>
<dbReference type="Pfam" id="PF01266">
    <property type="entry name" value="DAO"/>
    <property type="match status" value="1"/>
</dbReference>
<dbReference type="InterPro" id="IPR006181">
    <property type="entry name" value="D-amino_acid_oxidase_CS"/>
</dbReference>
<dbReference type="SUPFAM" id="SSF54373">
    <property type="entry name" value="FAD-linked reductases, C-terminal domain"/>
    <property type="match status" value="1"/>
</dbReference>
<organism evidence="8 9">
    <name type="scientific">Aspergillus leporis</name>
    <dbReference type="NCBI Taxonomy" id="41062"/>
    <lineage>
        <taxon>Eukaryota</taxon>
        <taxon>Fungi</taxon>
        <taxon>Dikarya</taxon>
        <taxon>Ascomycota</taxon>
        <taxon>Pezizomycotina</taxon>
        <taxon>Eurotiomycetes</taxon>
        <taxon>Eurotiomycetidae</taxon>
        <taxon>Eurotiales</taxon>
        <taxon>Aspergillaceae</taxon>
        <taxon>Aspergillus</taxon>
        <taxon>Aspergillus subgen. Circumdati</taxon>
    </lineage>
</organism>
<accession>A0A5N5WXN0</accession>
<feature type="binding site" evidence="6">
    <location>
        <position position="319"/>
    </location>
    <ligand>
        <name>D-dopa</name>
        <dbReference type="ChEBI" id="CHEBI:149689"/>
    </ligand>
</feature>
<evidence type="ECO:0000259" key="7">
    <source>
        <dbReference type="Pfam" id="PF01266"/>
    </source>
</evidence>
<proteinExistence type="inferred from homology"/>
<dbReference type="AlphaFoldDB" id="A0A5N5WXN0"/>
<feature type="binding site" evidence="6">
    <location>
        <begin position="47"/>
        <end position="48"/>
    </location>
    <ligand>
        <name>FAD</name>
        <dbReference type="ChEBI" id="CHEBI:57692"/>
    </ligand>
</feature>
<dbReference type="Proteomes" id="UP000326565">
    <property type="component" value="Unassembled WGS sequence"/>
</dbReference>
<dbReference type="InterPro" id="IPR006076">
    <property type="entry name" value="FAD-dep_OxRdtase"/>
</dbReference>
<comment type="cofactor">
    <cofactor evidence="1 6">
        <name>FAD</name>
        <dbReference type="ChEBI" id="CHEBI:57692"/>
    </cofactor>
</comment>
<dbReference type="GO" id="GO:0071949">
    <property type="term" value="F:FAD binding"/>
    <property type="evidence" value="ECO:0007669"/>
    <property type="project" value="InterPro"/>
</dbReference>
<dbReference type="SUPFAM" id="SSF51971">
    <property type="entry name" value="Nucleotide-binding domain"/>
    <property type="match status" value="1"/>
</dbReference>
<evidence type="ECO:0000256" key="2">
    <source>
        <dbReference type="ARBA" id="ARBA00006730"/>
    </source>
</evidence>
<feature type="binding site" evidence="6">
    <location>
        <position position="231"/>
    </location>
    <ligand>
        <name>D-dopa</name>
        <dbReference type="ChEBI" id="CHEBI:149689"/>
    </ligand>
</feature>
<evidence type="ECO:0000256" key="5">
    <source>
        <dbReference type="ARBA" id="ARBA00023002"/>
    </source>
</evidence>
<dbReference type="GO" id="GO:0003884">
    <property type="term" value="F:D-amino-acid oxidase activity"/>
    <property type="evidence" value="ECO:0007669"/>
    <property type="project" value="InterPro"/>
</dbReference>
<dbReference type="PROSITE" id="PS00677">
    <property type="entry name" value="DAO"/>
    <property type="match status" value="1"/>
</dbReference>
<dbReference type="GO" id="GO:0005737">
    <property type="term" value="C:cytoplasm"/>
    <property type="evidence" value="ECO:0007669"/>
    <property type="project" value="TreeGrafter"/>
</dbReference>
<dbReference type="OrthoDB" id="2015447at2759"/>
<gene>
    <name evidence="8" type="ORF">BDV29DRAFT_192965</name>
</gene>
<reference evidence="8 9" key="1">
    <citation type="submission" date="2019-04" db="EMBL/GenBank/DDBJ databases">
        <title>Friends and foes A comparative genomics study of 23 Aspergillus species from section Flavi.</title>
        <authorList>
            <consortium name="DOE Joint Genome Institute"/>
            <person name="Kjaerbolling I."/>
            <person name="Vesth T."/>
            <person name="Frisvad J.C."/>
            <person name="Nybo J.L."/>
            <person name="Theobald S."/>
            <person name="Kildgaard S."/>
            <person name="Isbrandt T."/>
            <person name="Kuo A."/>
            <person name="Sato A."/>
            <person name="Lyhne E.K."/>
            <person name="Kogle M.E."/>
            <person name="Wiebenga A."/>
            <person name="Kun R.S."/>
            <person name="Lubbers R.J."/>
            <person name="Makela M.R."/>
            <person name="Barry K."/>
            <person name="Chovatia M."/>
            <person name="Clum A."/>
            <person name="Daum C."/>
            <person name="Haridas S."/>
            <person name="He G."/>
            <person name="LaButti K."/>
            <person name="Lipzen A."/>
            <person name="Mondo S."/>
            <person name="Riley R."/>
            <person name="Salamov A."/>
            <person name="Simmons B.A."/>
            <person name="Magnuson J.K."/>
            <person name="Henrissat B."/>
            <person name="Mortensen U.H."/>
            <person name="Larsen T.O."/>
            <person name="Devries R.P."/>
            <person name="Grigoriev I.V."/>
            <person name="Machida M."/>
            <person name="Baker S.E."/>
            <person name="Andersen M.R."/>
        </authorList>
    </citation>
    <scope>NUCLEOTIDE SEQUENCE [LARGE SCALE GENOMIC DNA]</scope>
    <source>
        <strain evidence="8 9">CBS 151.66</strain>
    </source>
</reference>
<dbReference type="GO" id="GO:0019478">
    <property type="term" value="P:D-amino acid catabolic process"/>
    <property type="evidence" value="ECO:0007669"/>
    <property type="project" value="TreeGrafter"/>
</dbReference>
<sequence length="349" mass="37729">MARDDIVVLGAGIIGLNVALELSRRGYGQHVTVIAEHLPGDESIQYTSPWAGANFSGISGSDANALRWDQLGYKTMMSLIDAGTEEAKYLSKTQSTEYWDLAPSPDKVNSMKEYLRDLVLIPSFELPRGVAFGIKFTTVTVNAPAHCKHLMSLLSESRYGNVQFIPRKVAKIQDSFLQNTRIVFNCIGNAASVLPGVADSKCYPTRGQIVLAKAPAVNVNMMRHGMDYETYIIPRPDSEGTVILGGYLQPGDYTSQTRPEETESILRRTAGLLPTLNNGETEILRVAVGLRPSRKGGARVELEIASQGKAIVHNYGAGGTGFQAGMGMAHDAVDLAGDILKTLGNKSKL</sequence>
<evidence type="ECO:0000313" key="9">
    <source>
        <dbReference type="Proteomes" id="UP000326565"/>
    </source>
</evidence>
<keyword evidence="3" id="KW-0285">Flavoprotein</keyword>
<dbReference type="PANTHER" id="PTHR11530:SF11">
    <property type="entry name" value="D-ASPARTATE OXIDASE"/>
    <property type="match status" value="1"/>
</dbReference>
<dbReference type="PIRSF" id="PIRSF000189">
    <property type="entry name" value="D-aa_oxidase"/>
    <property type="match status" value="1"/>
</dbReference>
<evidence type="ECO:0000256" key="3">
    <source>
        <dbReference type="ARBA" id="ARBA00022630"/>
    </source>
</evidence>
<dbReference type="InterPro" id="IPR023209">
    <property type="entry name" value="DAO"/>
</dbReference>
<dbReference type="Gene3D" id="3.40.50.720">
    <property type="entry name" value="NAD(P)-binding Rossmann-like Domain"/>
    <property type="match status" value="1"/>
</dbReference>
<feature type="binding site" evidence="6">
    <location>
        <position position="291"/>
    </location>
    <ligand>
        <name>D-dopa</name>
        <dbReference type="ChEBI" id="CHEBI:149689"/>
    </ligand>
</feature>
<evidence type="ECO:0000313" key="8">
    <source>
        <dbReference type="EMBL" id="KAB8071812.1"/>
    </source>
</evidence>
<feature type="binding site" evidence="6">
    <location>
        <position position="224"/>
    </location>
    <ligand>
        <name>D-dopa</name>
        <dbReference type="ChEBI" id="CHEBI:149689"/>
    </ligand>
</feature>
<dbReference type="EMBL" id="ML732262">
    <property type="protein sequence ID" value="KAB8071812.1"/>
    <property type="molecule type" value="Genomic_DNA"/>
</dbReference>
<dbReference type="Gene3D" id="3.30.9.10">
    <property type="entry name" value="D-Amino Acid Oxidase, subunit A, domain 2"/>
    <property type="match status" value="1"/>
</dbReference>
<keyword evidence="5" id="KW-0560">Oxidoreductase</keyword>
<protein>
    <submittedName>
        <fullName evidence="8">FAD dependent oxidoreductase</fullName>
    </submittedName>
</protein>
<feature type="domain" description="FAD dependent oxidoreductase" evidence="7">
    <location>
        <begin position="5"/>
        <end position="335"/>
    </location>
</feature>